<reference evidence="2" key="1">
    <citation type="submission" date="2014-07" db="EMBL/GenBank/DDBJ databases">
        <title>Identification of a novel salt tolerance gene in wild soybean by whole-genome sequencing.</title>
        <authorList>
            <person name="Lam H.-M."/>
            <person name="Qi X."/>
            <person name="Li M.-W."/>
            <person name="Liu X."/>
            <person name="Xie M."/>
            <person name="Ni M."/>
            <person name="Xu X."/>
        </authorList>
    </citation>
    <scope>NUCLEOTIDE SEQUENCE [LARGE SCALE GENOMIC DNA]</scope>
    <source>
        <tissue evidence="2">Root</tissue>
    </source>
</reference>
<proteinExistence type="predicted"/>
<feature type="non-terminal residue" evidence="2">
    <location>
        <position position="80"/>
    </location>
</feature>
<dbReference type="AlphaFoldDB" id="A0A0B2SBA6"/>
<gene>
    <name evidence="2" type="ORF">glysoja_037891</name>
</gene>
<evidence type="ECO:0000259" key="1">
    <source>
        <dbReference type="Pfam" id="PF00078"/>
    </source>
</evidence>
<dbReference type="Proteomes" id="UP000053555">
    <property type="component" value="Unassembled WGS sequence"/>
</dbReference>
<dbReference type="InterPro" id="IPR000477">
    <property type="entry name" value="RT_dom"/>
</dbReference>
<name>A0A0B2SBA6_GLYSO</name>
<sequence length="80" mass="8946">METLSLHIQQLVNEGIWKPIVVSRGGPAISHLLFTDDIFLFCKVQESQAHLITTTLDTFCSESGWKVNLHKSTMMSSKGI</sequence>
<dbReference type="Pfam" id="PF00078">
    <property type="entry name" value="RVT_1"/>
    <property type="match status" value="1"/>
</dbReference>
<protein>
    <recommendedName>
        <fullName evidence="1">Reverse transcriptase domain-containing protein</fullName>
    </recommendedName>
</protein>
<organism evidence="2">
    <name type="scientific">Glycine soja</name>
    <name type="common">Wild soybean</name>
    <dbReference type="NCBI Taxonomy" id="3848"/>
    <lineage>
        <taxon>Eukaryota</taxon>
        <taxon>Viridiplantae</taxon>
        <taxon>Streptophyta</taxon>
        <taxon>Embryophyta</taxon>
        <taxon>Tracheophyta</taxon>
        <taxon>Spermatophyta</taxon>
        <taxon>Magnoliopsida</taxon>
        <taxon>eudicotyledons</taxon>
        <taxon>Gunneridae</taxon>
        <taxon>Pentapetalae</taxon>
        <taxon>rosids</taxon>
        <taxon>fabids</taxon>
        <taxon>Fabales</taxon>
        <taxon>Fabaceae</taxon>
        <taxon>Papilionoideae</taxon>
        <taxon>50 kb inversion clade</taxon>
        <taxon>NPAAA clade</taxon>
        <taxon>indigoferoid/millettioid clade</taxon>
        <taxon>Phaseoleae</taxon>
        <taxon>Glycine</taxon>
        <taxon>Glycine subgen. Soja</taxon>
    </lineage>
</organism>
<dbReference type="EMBL" id="KN643443">
    <property type="protein sequence ID" value="KHN44036.1"/>
    <property type="molecule type" value="Genomic_DNA"/>
</dbReference>
<feature type="domain" description="Reverse transcriptase" evidence="1">
    <location>
        <begin position="24"/>
        <end position="75"/>
    </location>
</feature>
<evidence type="ECO:0000313" key="2">
    <source>
        <dbReference type="EMBL" id="KHN44036.1"/>
    </source>
</evidence>
<accession>A0A0B2SBA6</accession>